<reference evidence="1 2" key="1">
    <citation type="journal article" date="2013" name="Proc. Natl. Acad. Sci. U.S.A.">
        <title>Improving the coverage of the cyanobacterial phylum using diversity-driven genome sequencing.</title>
        <authorList>
            <person name="Shih P.M."/>
            <person name="Wu D."/>
            <person name="Latifi A."/>
            <person name="Axen S.D."/>
            <person name="Fewer D.P."/>
            <person name="Talla E."/>
            <person name="Calteau A."/>
            <person name="Cai F."/>
            <person name="Tandeau de Marsac N."/>
            <person name="Rippka R."/>
            <person name="Herdman M."/>
            <person name="Sivonen K."/>
            <person name="Coursin T."/>
            <person name="Laurent T."/>
            <person name="Goodwin L."/>
            <person name="Nolan M."/>
            <person name="Davenport K.W."/>
            <person name="Han C.S."/>
            <person name="Rubin E.M."/>
            <person name="Eisen J.A."/>
            <person name="Woyke T."/>
            <person name="Gugger M."/>
            <person name="Kerfeld C.A."/>
        </authorList>
    </citation>
    <scope>NUCLEOTIDE SEQUENCE [LARGE SCALE GENOMIC DNA]</scope>
    <source>
        <strain evidence="1 2">PCC 7429</strain>
    </source>
</reference>
<accession>L8N0P6</accession>
<dbReference type="EMBL" id="ALWB01000135">
    <property type="protein sequence ID" value="ELS31828.1"/>
    <property type="molecule type" value="Genomic_DNA"/>
</dbReference>
<organism evidence="1 2">
    <name type="scientific">Pseudanabaena biceps PCC 7429</name>
    <dbReference type="NCBI Taxonomy" id="927668"/>
    <lineage>
        <taxon>Bacteria</taxon>
        <taxon>Bacillati</taxon>
        <taxon>Cyanobacteriota</taxon>
        <taxon>Cyanophyceae</taxon>
        <taxon>Pseudanabaenales</taxon>
        <taxon>Pseudanabaenaceae</taxon>
        <taxon>Pseudanabaena</taxon>
    </lineage>
</organism>
<name>L8N0P6_9CYAN</name>
<evidence type="ECO:0000313" key="2">
    <source>
        <dbReference type="Proteomes" id="UP000011201"/>
    </source>
</evidence>
<evidence type="ECO:0000313" key="1">
    <source>
        <dbReference type="EMBL" id="ELS31828.1"/>
    </source>
</evidence>
<comment type="caution">
    <text evidence="1">The sequence shown here is derived from an EMBL/GenBank/DDBJ whole genome shotgun (WGS) entry which is preliminary data.</text>
</comment>
<dbReference type="Proteomes" id="UP000011201">
    <property type="component" value="Unassembled WGS sequence"/>
</dbReference>
<dbReference type="AlphaFoldDB" id="L8N0P6"/>
<proteinExistence type="predicted"/>
<keyword evidence="2" id="KW-1185">Reference proteome</keyword>
<sequence length="45" mass="5016">MHGNGTKSVIANKKGRKAPLFVKWSAMKNTIEVGLFFVLIQNQGR</sequence>
<protein>
    <submittedName>
        <fullName evidence="1">Uncharacterized protein</fullName>
    </submittedName>
</protein>
<gene>
    <name evidence="1" type="ORF">Pse7429DRAFT_3254</name>
</gene>